<dbReference type="SUPFAM" id="SSF50182">
    <property type="entry name" value="Sm-like ribonucleoproteins"/>
    <property type="match status" value="1"/>
</dbReference>
<dbReference type="InterPro" id="IPR008910">
    <property type="entry name" value="MSC_TM_helix"/>
</dbReference>
<dbReference type="SUPFAM" id="SSF82689">
    <property type="entry name" value="Mechanosensitive channel protein MscS (YggB), C-terminal domain"/>
    <property type="match status" value="1"/>
</dbReference>
<dbReference type="InterPro" id="IPR011066">
    <property type="entry name" value="MscS_channel_C_sf"/>
</dbReference>
<keyword evidence="3" id="KW-1003">Cell membrane</keyword>
<dbReference type="Pfam" id="PF00924">
    <property type="entry name" value="MS_channel_2nd"/>
    <property type="match status" value="1"/>
</dbReference>
<evidence type="ECO:0000259" key="9">
    <source>
        <dbReference type="Pfam" id="PF21082"/>
    </source>
</evidence>
<evidence type="ECO:0000256" key="4">
    <source>
        <dbReference type="ARBA" id="ARBA00022692"/>
    </source>
</evidence>
<dbReference type="SUPFAM" id="SSF82861">
    <property type="entry name" value="Mechanosensitive channel protein MscS (YggB), transmembrane region"/>
    <property type="match status" value="1"/>
</dbReference>
<dbReference type="EMBL" id="CP138858">
    <property type="protein sequence ID" value="WPJ94776.1"/>
    <property type="molecule type" value="Genomic_DNA"/>
</dbReference>
<evidence type="ECO:0000256" key="7">
    <source>
        <dbReference type="SAM" id="Phobius"/>
    </source>
</evidence>
<organism evidence="10 11">
    <name type="scientific">Coraliomargarita algicola</name>
    <dbReference type="NCBI Taxonomy" id="3092156"/>
    <lineage>
        <taxon>Bacteria</taxon>
        <taxon>Pseudomonadati</taxon>
        <taxon>Verrucomicrobiota</taxon>
        <taxon>Opitutia</taxon>
        <taxon>Puniceicoccales</taxon>
        <taxon>Coraliomargaritaceae</taxon>
        <taxon>Coraliomargarita</taxon>
    </lineage>
</organism>
<dbReference type="Gene3D" id="2.30.30.60">
    <property type="match status" value="1"/>
</dbReference>
<proteinExistence type="inferred from homology"/>
<evidence type="ECO:0000313" key="10">
    <source>
        <dbReference type="EMBL" id="WPJ94776.1"/>
    </source>
</evidence>
<evidence type="ECO:0000256" key="5">
    <source>
        <dbReference type="ARBA" id="ARBA00022989"/>
    </source>
</evidence>
<name>A0ABZ0RHV2_9BACT</name>
<dbReference type="Pfam" id="PF21082">
    <property type="entry name" value="MS_channel_3rd"/>
    <property type="match status" value="1"/>
</dbReference>
<keyword evidence="11" id="KW-1185">Reference proteome</keyword>
<feature type="transmembrane region" description="Helical" evidence="7">
    <location>
        <begin position="88"/>
        <end position="106"/>
    </location>
</feature>
<dbReference type="Pfam" id="PF05552">
    <property type="entry name" value="MS_channel_1st_1"/>
    <property type="match status" value="1"/>
</dbReference>
<evidence type="ECO:0000256" key="2">
    <source>
        <dbReference type="ARBA" id="ARBA00008017"/>
    </source>
</evidence>
<dbReference type="InterPro" id="IPR006686">
    <property type="entry name" value="MscS_channel_CS"/>
</dbReference>
<dbReference type="InterPro" id="IPR011014">
    <property type="entry name" value="MscS_channel_TM-2"/>
</dbReference>
<dbReference type="Gene3D" id="1.10.287.1260">
    <property type="match status" value="1"/>
</dbReference>
<sequence>MQEELQQLEELKNKLILYFVENGMRLFMAVLILILGIWIGKRVANLILKICEKKELDPTLARFFAGATKVIIISFALIMALSKANIEITPLIALIGASAFGLSLAVQGPISNYGAGVVLIITRPFVVGDTLTLNGLCGIVDSVNLGNTQLINEDEERITIPNRKVLGEIFTNSYEFKVVEAVVGIDYSADPEQAIQCIATAVKEIEGIAPEREPDVGIEDFGDSAINIGYRVWVPTQTYHQTRYQINLAVFRALKDAKINIPFPQRDVHLIPSQAKIQHDAG</sequence>
<evidence type="ECO:0000256" key="1">
    <source>
        <dbReference type="ARBA" id="ARBA00004651"/>
    </source>
</evidence>
<evidence type="ECO:0000256" key="3">
    <source>
        <dbReference type="ARBA" id="ARBA00022475"/>
    </source>
</evidence>
<protein>
    <submittedName>
        <fullName evidence="10">Mechanosensitive ion channel family protein</fullName>
    </submittedName>
</protein>
<dbReference type="PROSITE" id="PS01246">
    <property type="entry name" value="UPF0003"/>
    <property type="match status" value="1"/>
</dbReference>
<evidence type="ECO:0000256" key="6">
    <source>
        <dbReference type="ARBA" id="ARBA00023136"/>
    </source>
</evidence>
<feature type="transmembrane region" description="Helical" evidence="7">
    <location>
        <begin position="15"/>
        <end position="39"/>
    </location>
</feature>
<keyword evidence="6 7" id="KW-0472">Membrane</keyword>
<keyword evidence="4 7" id="KW-0812">Transmembrane</keyword>
<comment type="subcellular location">
    <subcellularLocation>
        <location evidence="1">Cell membrane</location>
        <topology evidence="1">Multi-pass membrane protein</topology>
    </subcellularLocation>
</comment>
<keyword evidence="5 7" id="KW-1133">Transmembrane helix</keyword>
<feature type="transmembrane region" description="Helical" evidence="7">
    <location>
        <begin position="60"/>
        <end position="82"/>
    </location>
</feature>
<gene>
    <name evidence="10" type="ORF">SH580_15185</name>
</gene>
<feature type="domain" description="Mechanosensitive ion channel MscS" evidence="8">
    <location>
        <begin position="109"/>
        <end position="172"/>
    </location>
</feature>
<evidence type="ECO:0000313" key="11">
    <source>
        <dbReference type="Proteomes" id="UP001324993"/>
    </source>
</evidence>
<dbReference type="PANTHER" id="PTHR30221">
    <property type="entry name" value="SMALL-CONDUCTANCE MECHANOSENSITIVE CHANNEL"/>
    <property type="match status" value="1"/>
</dbReference>
<accession>A0ABZ0RHV2</accession>
<dbReference type="Proteomes" id="UP001324993">
    <property type="component" value="Chromosome"/>
</dbReference>
<dbReference type="InterPro" id="IPR010920">
    <property type="entry name" value="LSM_dom_sf"/>
</dbReference>
<dbReference type="PANTHER" id="PTHR30221:SF8">
    <property type="entry name" value="SMALL-CONDUCTANCE MECHANOSENSITIVE CHANNEL"/>
    <property type="match status" value="1"/>
</dbReference>
<dbReference type="InterPro" id="IPR006685">
    <property type="entry name" value="MscS_channel_2nd"/>
</dbReference>
<evidence type="ECO:0000259" key="8">
    <source>
        <dbReference type="Pfam" id="PF00924"/>
    </source>
</evidence>
<dbReference type="InterPro" id="IPR049278">
    <property type="entry name" value="MS_channel_C"/>
</dbReference>
<comment type="similarity">
    <text evidence="2">Belongs to the MscS (TC 1.A.23) family.</text>
</comment>
<dbReference type="Gene3D" id="3.30.70.100">
    <property type="match status" value="1"/>
</dbReference>
<dbReference type="InterPro" id="IPR023408">
    <property type="entry name" value="MscS_beta-dom_sf"/>
</dbReference>
<reference evidence="10 11" key="1">
    <citation type="submission" date="2023-11" db="EMBL/GenBank/DDBJ databases">
        <title>Coraliomargarita sp. nov., isolated from marine algae.</title>
        <authorList>
            <person name="Lee J.K."/>
            <person name="Baek J.H."/>
            <person name="Kim J.M."/>
            <person name="Choi D.G."/>
            <person name="Jeon C.O."/>
        </authorList>
    </citation>
    <scope>NUCLEOTIDE SEQUENCE [LARGE SCALE GENOMIC DNA]</scope>
    <source>
        <strain evidence="10 11">J2-16</strain>
    </source>
</reference>
<feature type="domain" description="Mechanosensitive ion channel MscS C-terminal" evidence="9">
    <location>
        <begin position="179"/>
        <end position="261"/>
    </location>
</feature>
<dbReference type="InterPro" id="IPR045275">
    <property type="entry name" value="MscS_archaea/bacteria_type"/>
</dbReference>
<dbReference type="RefSeq" id="WP_319831689.1">
    <property type="nucleotide sequence ID" value="NZ_CP138858.1"/>
</dbReference>